<dbReference type="InterPro" id="IPR005087">
    <property type="entry name" value="CBM11"/>
</dbReference>
<evidence type="ECO:0000256" key="9">
    <source>
        <dbReference type="SAM" id="SignalP"/>
    </source>
</evidence>
<evidence type="ECO:0000256" key="8">
    <source>
        <dbReference type="SAM" id="MobiDB-lite"/>
    </source>
</evidence>
<feature type="compositionally biased region" description="Gly residues" evidence="8">
    <location>
        <begin position="1500"/>
        <end position="1509"/>
    </location>
</feature>
<evidence type="ECO:0000256" key="2">
    <source>
        <dbReference type="ARBA" id="ARBA00004613"/>
    </source>
</evidence>
<keyword evidence="13" id="KW-1185">Reference proteome</keyword>
<dbReference type="Proteomes" id="UP000558113">
    <property type="component" value="Unassembled WGS sequence"/>
</dbReference>
<feature type="signal peptide" evidence="9">
    <location>
        <begin position="1"/>
        <end position="31"/>
    </location>
</feature>
<dbReference type="InterPro" id="IPR001119">
    <property type="entry name" value="SLH_dom"/>
</dbReference>
<dbReference type="InterPro" id="IPR008979">
    <property type="entry name" value="Galactose-bd-like_sf"/>
</dbReference>
<sequence>MFKRHIAHVMTLLLVVSSFLSVFSAAPRAEAAEAPPASAFSTFITRDGDQLKDGSGVFRFVSANVPTLSMIEDIHWRIPTAWEQEDAFKALVQMGGTVTRPYVLSVRKADDTTEQRAVMGPSAPGGPLQFNEDVFKALDRMLQLANQYGVRIILPLVDQYQWQGGIKEYAAFRGKNEAAFWSDPQLIADFKSVIDHVVNRVNTITGVAYKDDPAILGWETGNELVPASHAWTADIAAYIKGLDGNHLVIDGKYGIDDASLTDPNVDIVSNHYYPDHYSDYGAQVNLDMAKADGKKAYIVGEFGFKPTAQIDQFLNNLEESGASGAMIWSLRMHNRDGGFYPHTESVKDGVFYGAYRWPGFPSGDGFDETNLLKSLSKHAYSIRGIETVPPLPVPSTPQLLPIETVSTISWLGSAGASGYTLERAEAAEGLWTVVGDNLSDAVEGETQLFHDMSAVTGTAYYYRLKANNASGSSEFSSAVGPVTAKHVIRDELRNFGKLYDYSTDLEIDYKDPTRFGGDPARLKMLETSQEQYVVYALPVPAAGGTVAARSLAAAAYFDPGKTAEPYVFATSTDGQNFTALDVNASVNEGAWRAVTYSGTLPADAKFVRIAFPADAGASELGRVNLEYDTDGSALSFPDSIQRPEMANGVLIDDMNNFIKMNAHDANLGFSTDNADAYFGGDNKRLNRSVDEGLTFTYKTSGDMNYFKLLTFARQEPSAYLVQDFLMFTSPDGVDFAPYGSAAKNSKAGDGWWTRTEYIGYKLPAGTKYLKFQFPTSRADQTWNPQVGQVVIGVGSEKLDPPAEQSKTQIVDDFESYSGSNAGVRGAYAVNDSGSPITLTLDNTVKSEGNYGLKLETTMSEGWGGLEKSLDNADWSGNSGIQLWVQPNGSDMGLTLQVTESPDTGGEVWKSDLRVSGSEPILVQVPFSRFYVPQWWKDSHAGQGNGAIDAGKAASFGLYMDGAAGQPYTVNIDDIRLYRQPTIDDFESYVGDDAKLQAAYTPNADGDAVTLKLAPETKRGGDYGLDFGYDLTDAKGYAGISKNMGGIDWSNSGGIQLWVKPDGQNRGMTVQFKESSGEYWEAKVRLSGTEGRLIGIPFHAFARPGWNAPVNGVIDLNAIAEFSLYVEKGAGAAGKGSLYVDDIAVAKLGAIDCFEFYQGSDTLLAGAYVSKADGDSIVPTLDSSHASGGDYGMKLAYELTNRKGYAGVTKSLGGTNWTSLGNAIELWLQSDGSGGGVTLQLKEKDGDYWEAQLEPSGTDGKLYQLPFSGFARNPWSTGDGALTLASMTELSIFVNKGAGTTGSHLLYVDGIQLASVPTIDSFDYYGGGELLAQKAYTSNQWGGPVSLTPDADHKDAGKYGLKYEYELTEATNFAGMTKQLNGMTWTGYDGLSFWLTPDGSNRTLTVQFIEADGEAWEAYRVLSGRTPGTVRIPFSEFRNAPWNTKGNGSIDLGAMAEFSLYVNQGDGAIGRSALYVDSIQVVKDDGTDPGTDPGTNPGTNPGTGGSGGGSADPLLEGQQLSALQDLRAALKSGTLDLTLQEKKTELLVPAADLKSLTWDRLRLASSDGTVIELPAEVVSALLVTVDQQQLSNAFISLRISRLNQEAAQRNLPAGYQRNGSTFELELALVKDGKRYESGAFPAPVAVSFPFEVGKTEHPELLGVFVWNPLTEAWSYAGGKADAAGQTITASLPHFSTYAVLEYTGAFADLGSAHWAFAAVREAAAHQWLNGVGGNRFEPARAIGRAEFVSLLVRALGLSPETDGKGASAFKDIPAAAWYRDAAAAAFDHALITGRGAEAFAPNAPISRQEIAALLTRANRLLSGRAAESADASNPASSVDSSGSDVTATSADQAGSASFADESRIAAWALDDVRAAAAAGWMQGVGGGRFAPQQPTTRAEAAQAIVNFMHGTEH</sequence>
<dbReference type="InterPro" id="IPR045053">
    <property type="entry name" value="MAN-like"/>
</dbReference>
<evidence type="ECO:0000256" key="6">
    <source>
        <dbReference type="ARBA" id="ARBA00022801"/>
    </source>
</evidence>
<feature type="domain" description="SLH" evidence="11">
    <location>
        <begin position="1764"/>
        <end position="1827"/>
    </location>
</feature>
<dbReference type="CDD" id="cd00063">
    <property type="entry name" value="FN3"/>
    <property type="match status" value="1"/>
</dbReference>
<dbReference type="PROSITE" id="PS50853">
    <property type="entry name" value="FN3"/>
    <property type="match status" value="1"/>
</dbReference>
<proteinExistence type="predicted"/>
<dbReference type="SUPFAM" id="SSF49265">
    <property type="entry name" value="Fibronectin type III"/>
    <property type="match status" value="1"/>
</dbReference>
<evidence type="ECO:0000256" key="3">
    <source>
        <dbReference type="ARBA" id="ARBA00012706"/>
    </source>
</evidence>
<dbReference type="Pfam" id="PF00395">
    <property type="entry name" value="SLH"/>
    <property type="match status" value="3"/>
</dbReference>
<dbReference type="Gene3D" id="2.60.120.430">
    <property type="entry name" value="Galactose-binding lectin"/>
    <property type="match status" value="4"/>
</dbReference>
<feature type="chain" id="PRO_5031281137" description="mannan endo-1,4-beta-mannosidase" evidence="9">
    <location>
        <begin position="32"/>
        <end position="1912"/>
    </location>
</feature>
<dbReference type="InterPro" id="IPR036116">
    <property type="entry name" value="FN3_sf"/>
</dbReference>
<keyword evidence="4" id="KW-0964">Secreted</keyword>
<evidence type="ECO:0000259" key="10">
    <source>
        <dbReference type="PROSITE" id="PS50853"/>
    </source>
</evidence>
<evidence type="ECO:0000256" key="5">
    <source>
        <dbReference type="ARBA" id="ARBA00022729"/>
    </source>
</evidence>
<dbReference type="EMBL" id="JAAAMU010000006">
    <property type="protein sequence ID" value="NBC69990.1"/>
    <property type="molecule type" value="Genomic_DNA"/>
</dbReference>
<comment type="subcellular location">
    <subcellularLocation>
        <location evidence="2">Secreted</location>
    </subcellularLocation>
</comment>
<keyword evidence="7" id="KW-0326">Glycosidase</keyword>
<dbReference type="PANTHER" id="PTHR31451">
    <property type="match status" value="1"/>
</dbReference>
<comment type="caution">
    <text evidence="12">The sequence shown here is derived from an EMBL/GenBank/DDBJ whole genome shotgun (WGS) entry which is preliminary data.</text>
</comment>
<keyword evidence="6 12" id="KW-0378">Hydrolase</keyword>
<feature type="domain" description="SLH" evidence="11">
    <location>
        <begin position="1701"/>
        <end position="1763"/>
    </location>
</feature>
<dbReference type="Pfam" id="PF26410">
    <property type="entry name" value="GH5_mannosidase"/>
    <property type="match status" value="1"/>
</dbReference>
<dbReference type="InterPro" id="IPR017853">
    <property type="entry name" value="GH"/>
</dbReference>
<gene>
    <name evidence="12" type="ORF">GT003_13415</name>
</gene>
<evidence type="ECO:0000313" key="13">
    <source>
        <dbReference type="Proteomes" id="UP000558113"/>
    </source>
</evidence>
<name>A0A7X5C177_9BACL</name>
<dbReference type="InterPro" id="IPR013783">
    <property type="entry name" value="Ig-like_fold"/>
</dbReference>
<organism evidence="12 13">
    <name type="scientific">Paenibacillus sacheonensis</name>
    <dbReference type="NCBI Taxonomy" id="742054"/>
    <lineage>
        <taxon>Bacteria</taxon>
        <taxon>Bacillati</taxon>
        <taxon>Bacillota</taxon>
        <taxon>Bacilli</taxon>
        <taxon>Bacillales</taxon>
        <taxon>Paenibacillaceae</taxon>
        <taxon>Paenibacillus</taxon>
    </lineage>
</organism>
<dbReference type="PROSITE" id="PS51272">
    <property type="entry name" value="SLH"/>
    <property type="match status" value="3"/>
</dbReference>
<dbReference type="GO" id="GO:0005576">
    <property type="term" value="C:extracellular region"/>
    <property type="evidence" value="ECO:0007669"/>
    <property type="project" value="UniProtKB-SubCell"/>
</dbReference>
<accession>A0A7X5C177</accession>
<evidence type="ECO:0000256" key="7">
    <source>
        <dbReference type="ARBA" id="ARBA00023295"/>
    </source>
</evidence>
<dbReference type="GO" id="GO:0008810">
    <property type="term" value="F:cellulase activity"/>
    <property type="evidence" value="ECO:0007669"/>
    <property type="project" value="InterPro"/>
</dbReference>
<dbReference type="GO" id="GO:0016985">
    <property type="term" value="F:mannan endo-1,4-beta-mannosidase activity"/>
    <property type="evidence" value="ECO:0007669"/>
    <property type="project" value="TreeGrafter"/>
</dbReference>
<dbReference type="SUPFAM" id="SSF49785">
    <property type="entry name" value="Galactose-binding domain-like"/>
    <property type="match status" value="4"/>
</dbReference>
<protein>
    <recommendedName>
        <fullName evidence="3">mannan endo-1,4-beta-mannosidase</fullName>
        <ecNumber evidence="3">3.2.1.78</ecNumber>
    </recommendedName>
</protein>
<evidence type="ECO:0000259" key="11">
    <source>
        <dbReference type="PROSITE" id="PS51272"/>
    </source>
</evidence>
<comment type="catalytic activity">
    <reaction evidence="1">
        <text>Random hydrolysis of (1-&gt;4)-beta-D-mannosidic linkages in mannans, galactomannans and glucomannans.</text>
        <dbReference type="EC" id="3.2.1.78"/>
    </reaction>
</comment>
<feature type="domain" description="Fibronectin type-III" evidence="10">
    <location>
        <begin position="393"/>
        <end position="487"/>
    </location>
</feature>
<feature type="region of interest" description="Disordered" evidence="8">
    <location>
        <begin position="1483"/>
        <end position="1513"/>
    </location>
</feature>
<evidence type="ECO:0000256" key="1">
    <source>
        <dbReference type="ARBA" id="ARBA00001678"/>
    </source>
</evidence>
<feature type="compositionally biased region" description="Low complexity" evidence="8">
    <location>
        <begin position="1487"/>
        <end position="1499"/>
    </location>
</feature>
<dbReference type="SUPFAM" id="SSF51445">
    <property type="entry name" value="(Trans)glycosidases"/>
    <property type="match status" value="1"/>
</dbReference>
<reference evidence="12 13" key="1">
    <citation type="submission" date="2020-01" db="EMBL/GenBank/DDBJ databases">
        <title>Paenibacillus soybeanensis sp. nov. isolated from the nodules of soybean (Glycine max(L.) Merr).</title>
        <authorList>
            <person name="Wang H."/>
        </authorList>
    </citation>
    <scope>NUCLEOTIDE SEQUENCE [LARGE SCALE GENOMIC DNA]</scope>
    <source>
        <strain evidence="12 13">DSM 23054</strain>
    </source>
</reference>
<dbReference type="OrthoDB" id="9801493at2"/>
<evidence type="ECO:0000313" key="12">
    <source>
        <dbReference type="EMBL" id="NBC69990.1"/>
    </source>
</evidence>
<dbReference type="Gene3D" id="2.60.40.10">
    <property type="entry name" value="Immunoglobulins"/>
    <property type="match status" value="1"/>
</dbReference>
<dbReference type="InterPro" id="IPR001547">
    <property type="entry name" value="Glyco_hydro_5"/>
</dbReference>
<dbReference type="Gene3D" id="3.20.20.80">
    <property type="entry name" value="Glycosidases"/>
    <property type="match status" value="1"/>
</dbReference>
<dbReference type="InterPro" id="IPR003961">
    <property type="entry name" value="FN3_dom"/>
</dbReference>
<evidence type="ECO:0000256" key="4">
    <source>
        <dbReference type="ARBA" id="ARBA00022525"/>
    </source>
</evidence>
<dbReference type="PANTHER" id="PTHR31451:SF39">
    <property type="entry name" value="MANNAN ENDO-1,4-BETA-MANNOSIDASE 1"/>
    <property type="match status" value="1"/>
</dbReference>
<dbReference type="RefSeq" id="WP_161698475.1">
    <property type="nucleotide sequence ID" value="NZ_JAAAMU010000006.1"/>
</dbReference>
<dbReference type="EC" id="3.2.1.78" evidence="3"/>
<feature type="domain" description="SLH" evidence="11">
    <location>
        <begin position="1854"/>
        <end position="1912"/>
    </location>
</feature>
<dbReference type="Pfam" id="PF03425">
    <property type="entry name" value="CBM_11"/>
    <property type="match status" value="4"/>
</dbReference>
<keyword evidence="5 9" id="KW-0732">Signal</keyword>
<feature type="compositionally biased region" description="Polar residues" evidence="8">
    <location>
        <begin position="1829"/>
        <end position="1852"/>
    </location>
</feature>
<dbReference type="GO" id="GO:0030245">
    <property type="term" value="P:cellulose catabolic process"/>
    <property type="evidence" value="ECO:0007669"/>
    <property type="project" value="InterPro"/>
</dbReference>
<feature type="region of interest" description="Disordered" evidence="8">
    <location>
        <begin position="1824"/>
        <end position="1852"/>
    </location>
</feature>